<dbReference type="EMBL" id="GBZX01000997">
    <property type="protein sequence ID" value="JAG91743.1"/>
    <property type="molecule type" value="mRNA"/>
</dbReference>
<feature type="non-terminal residue" evidence="2">
    <location>
        <position position="107"/>
    </location>
</feature>
<evidence type="ECO:0000256" key="1">
    <source>
        <dbReference type="SAM" id="SignalP"/>
    </source>
</evidence>
<protein>
    <submittedName>
        <fullName evidence="2">Putative secreted protein</fullName>
    </submittedName>
</protein>
<feature type="signal peptide" evidence="1">
    <location>
        <begin position="1"/>
        <end position="31"/>
    </location>
</feature>
<keyword evidence="1" id="KW-0732">Signal</keyword>
<reference evidence="2" key="1">
    <citation type="journal article" date="2015" name="PLoS ONE">
        <title>An Insight into the Sialome of the Lone Star Tick, Amblyomma americanum, with a Glimpse on Its Time Dependent Gene Expression.</title>
        <authorList>
            <person name="Karim S."/>
            <person name="Ribeiro J.M."/>
        </authorList>
    </citation>
    <scope>NUCLEOTIDE SEQUENCE</scope>
    <source>
        <tissue evidence="2">Salivary gland</tissue>
    </source>
</reference>
<dbReference type="AlphaFoldDB" id="A0A0C9SEQ9"/>
<sequence length="107" mass="11453">MSAEEDMTLNGKIQLVVIALLLSCMGSSVQGDSGSSEPHKATDIAKYLDTAGGELLVVSVAIGGGSHQNCKVDAYWGTEETGTFLYRYLPGLTRHTKFGTNSRVDRK</sequence>
<proteinExistence type="evidence at transcript level"/>
<organism evidence="2">
    <name type="scientific">Amblyomma americanum</name>
    <name type="common">Lone star tick</name>
    <dbReference type="NCBI Taxonomy" id="6943"/>
    <lineage>
        <taxon>Eukaryota</taxon>
        <taxon>Metazoa</taxon>
        <taxon>Ecdysozoa</taxon>
        <taxon>Arthropoda</taxon>
        <taxon>Chelicerata</taxon>
        <taxon>Arachnida</taxon>
        <taxon>Acari</taxon>
        <taxon>Parasitiformes</taxon>
        <taxon>Ixodida</taxon>
        <taxon>Ixodoidea</taxon>
        <taxon>Ixodidae</taxon>
        <taxon>Amblyomminae</taxon>
        <taxon>Amblyomma</taxon>
    </lineage>
</organism>
<evidence type="ECO:0000313" key="2">
    <source>
        <dbReference type="EMBL" id="JAG91743.1"/>
    </source>
</evidence>
<name>A0A0C9SEQ9_AMBAM</name>
<feature type="chain" id="PRO_5002202839" evidence="1">
    <location>
        <begin position="32"/>
        <end position="107"/>
    </location>
</feature>
<accession>A0A0C9SEQ9</accession>